<accession>A0AAI8Z3K7</accession>
<feature type="compositionally biased region" description="Basic residues" evidence="1">
    <location>
        <begin position="628"/>
        <end position="642"/>
    </location>
</feature>
<organism evidence="3 4">
    <name type="scientific">Lecanosticta acicola</name>
    <dbReference type="NCBI Taxonomy" id="111012"/>
    <lineage>
        <taxon>Eukaryota</taxon>
        <taxon>Fungi</taxon>
        <taxon>Dikarya</taxon>
        <taxon>Ascomycota</taxon>
        <taxon>Pezizomycotina</taxon>
        <taxon>Dothideomycetes</taxon>
        <taxon>Dothideomycetidae</taxon>
        <taxon>Mycosphaerellales</taxon>
        <taxon>Mycosphaerellaceae</taxon>
        <taxon>Lecanosticta</taxon>
    </lineage>
</organism>
<dbReference type="Pfam" id="PF01476">
    <property type="entry name" value="LysM"/>
    <property type="match status" value="1"/>
</dbReference>
<feature type="compositionally biased region" description="Polar residues" evidence="1">
    <location>
        <begin position="601"/>
        <end position="620"/>
    </location>
</feature>
<feature type="compositionally biased region" description="Low complexity" evidence="1">
    <location>
        <begin position="341"/>
        <end position="355"/>
    </location>
</feature>
<name>A0AAI8Z3K7_9PEZI</name>
<feature type="compositionally biased region" description="Polar residues" evidence="1">
    <location>
        <begin position="38"/>
        <end position="47"/>
    </location>
</feature>
<gene>
    <name evidence="3" type="ORF">LECACI_7A007032</name>
</gene>
<feature type="region of interest" description="Disordered" evidence="1">
    <location>
        <begin position="124"/>
        <end position="169"/>
    </location>
</feature>
<feature type="region of interest" description="Disordered" evidence="1">
    <location>
        <begin position="318"/>
        <end position="370"/>
    </location>
</feature>
<dbReference type="AlphaFoldDB" id="A0AAI8Z3K7"/>
<feature type="region of interest" description="Disordered" evidence="1">
    <location>
        <begin position="1"/>
        <end position="105"/>
    </location>
</feature>
<feature type="compositionally biased region" description="Polar residues" evidence="1">
    <location>
        <begin position="399"/>
        <end position="420"/>
    </location>
</feature>
<dbReference type="Gene3D" id="3.10.350.10">
    <property type="entry name" value="LysM domain"/>
    <property type="match status" value="1"/>
</dbReference>
<feature type="compositionally biased region" description="Low complexity" evidence="1">
    <location>
        <begin position="1"/>
        <end position="17"/>
    </location>
</feature>
<dbReference type="SUPFAM" id="SSF54106">
    <property type="entry name" value="LysM domain"/>
    <property type="match status" value="1"/>
</dbReference>
<proteinExistence type="predicted"/>
<dbReference type="EMBL" id="CAVMBE010000054">
    <property type="protein sequence ID" value="CAK4031874.1"/>
    <property type="molecule type" value="Genomic_DNA"/>
</dbReference>
<evidence type="ECO:0000259" key="2">
    <source>
        <dbReference type="PROSITE" id="PS51782"/>
    </source>
</evidence>
<comment type="caution">
    <text evidence="3">The sequence shown here is derived from an EMBL/GenBank/DDBJ whole genome shotgun (WGS) entry which is preliminary data.</text>
</comment>
<reference evidence="3" key="1">
    <citation type="submission" date="2023-11" db="EMBL/GenBank/DDBJ databases">
        <authorList>
            <person name="Alioto T."/>
            <person name="Alioto T."/>
            <person name="Gomez Garrido J."/>
        </authorList>
    </citation>
    <scope>NUCLEOTIDE SEQUENCE</scope>
</reference>
<dbReference type="InterPro" id="IPR036779">
    <property type="entry name" value="LysM_dom_sf"/>
</dbReference>
<feature type="compositionally biased region" description="Acidic residues" evidence="1">
    <location>
        <begin position="578"/>
        <end position="593"/>
    </location>
</feature>
<dbReference type="CDD" id="cd00118">
    <property type="entry name" value="LysM"/>
    <property type="match status" value="1"/>
</dbReference>
<dbReference type="PANTHER" id="PTHR20932:SF8">
    <property type="entry name" value="LD22649P"/>
    <property type="match status" value="1"/>
</dbReference>
<feature type="domain" description="LysM" evidence="2">
    <location>
        <begin position="237"/>
        <end position="281"/>
    </location>
</feature>
<evidence type="ECO:0000313" key="3">
    <source>
        <dbReference type="EMBL" id="CAK4031874.1"/>
    </source>
</evidence>
<feature type="region of interest" description="Disordered" evidence="1">
    <location>
        <begin position="394"/>
        <end position="446"/>
    </location>
</feature>
<dbReference type="InterPro" id="IPR018392">
    <property type="entry name" value="LysM"/>
</dbReference>
<sequence length="642" mass="68169">MSQSNARATSAHSTASALRPRTKRLISGLDEGDEATFQPANASSSRIASPLPSPFESRSASPIPPAHPQRTSPDSRRNNGILATASPSRAGSARPKKGSESPSLAGILGNSWNAVQAIATDLLGNDLAGPDHNDKARSRRPVGRMQSGPRSSTSAPPAHWGPNMPTSHPRAGVGAIGVGTTEEQAAEFRARKRKDMLTGEAGGYLDALGKFKRRLSDERNSVSAPPGENEDREALVYLHHVKKDDTLAGITIRYNISANALRRANRMWPNDTMLARKTLILPVDACSVKGKPVPDPEGETHLLGSESEALSALQAEEVPTPTAATPLPNGASTRDARNRARSASTNTTSSVATSSHAEHEQPWQHDSWVLLPGHSKPTEIARLPRRALGYFPPARRKSNALSDLDTPSSSLELPRSNTDVSSRDKAASPQRHRHARRTSNAANGYYPNYLSGPGGVGTMSRNVQFPGPAQDGLNKMFAKHLPDVAPPRNQNVLYRPEVPLYTDDPTPVTSGSVTPAFPHSTGGPNLNFNLEALGGAFENWARRMANKAVQTPQGRREPARASVGTPGKGAGGIGDLIEMTDEFEIGGDEEDAHEEDRGRPGSSTNVPLAPPSSSATSYSDGATLRGRGTSHAKSRGKSGKAD</sequence>
<dbReference type="InterPro" id="IPR045030">
    <property type="entry name" value="LYSM1-4"/>
</dbReference>
<dbReference type="PANTHER" id="PTHR20932">
    <property type="entry name" value="LYSM AND PUTATIVE PEPTIDOGLYCAN-BINDING DOMAIN-CONTAINING PROTEIN"/>
    <property type="match status" value="1"/>
</dbReference>
<keyword evidence="4" id="KW-1185">Reference proteome</keyword>
<dbReference type="PROSITE" id="PS51782">
    <property type="entry name" value="LYSM"/>
    <property type="match status" value="1"/>
</dbReference>
<evidence type="ECO:0000256" key="1">
    <source>
        <dbReference type="SAM" id="MobiDB-lite"/>
    </source>
</evidence>
<dbReference type="Proteomes" id="UP001296104">
    <property type="component" value="Unassembled WGS sequence"/>
</dbReference>
<evidence type="ECO:0000313" key="4">
    <source>
        <dbReference type="Proteomes" id="UP001296104"/>
    </source>
</evidence>
<feature type="region of interest" description="Disordered" evidence="1">
    <location>
        <begin position="547"/>
        <end position="642"/>
    </location>
</feature>
<dbReference type="SMART" id="SM00257">
    <property type="entry name" value="LysM"/>
    <property type="match status" value="1"/>
</dbReference>
<protein>
    <recommendedName>
        <fullName evidence="2">LysM domain-containing protein</fullName>
    </recommendedName>
</protein>